<proteinExistence type="inferred from homology"/>
<dbReference type="EMBL" id="CP141614">
    <property type="protein sequence ID" value="WRP13343.1"/>
    <property type="molecule type" value="Genomic_DNA"/>
</dbReference>
<evidence type="ECO:0000256" key="5">
    <source>
        <dbReference type="ARBA" id="ARBA00024934"/>
    </source>
</evidence>
<dbReference type="NCBIfam" id="TIGR01396">
    <property type="entry name" value="FlgB"/>
    <property type="match status" value="1"/>
</dbReference>
<gene>
    <name evidence="8" type="primary">flgB</name>
    <name evidence="8" type="ORF">VLY81_07725</name>
</gene>
<name>A0ABZ1BKM9_9FIRM</name>
<dbReference type="RefSeq" id="WP_324667588.1">
    <property type="nucleotide sequence ID" value="NZ_CP141614.1"/>
</dbReference>
<dbReference type="PANTHER" id="PTHR30435">
    <property type="entry name" value="FLAGELLAR PROTEIN"/>
    <property type="match status" value="1"/>
</dbReference>
<reference evidence="9" key="1">
    <citation type="submission" date="2023-12" db="EMBL/GenBank/DDBJ databases">
        <title>Novel isolates from deep terrestrial aquifers shed light on the physiology and ecology of the class Limnochordia.</title>
        <authorList>
            <person name="Karnachuk O.V."/>
            <person name="Lukina A.P."/>
            <person name="Avakyan M.R."/>
            <person name="Kadnikov V."/>
            <person name="Begmatov S."/>
            <person name="Beletsky A.V."/>
            <person name="Mardanov A.V."/>
            <person name="Ravin N.V."/>
        </authorList>
    </citation>
    <scope>NUCLEOTIDE SEQUENCE [LARGE SCALE GENOMIC DNA]</scope>
    <source>
        <strain evidence="9">LN</strain>
    </source>
</reference>
<dbReference type="PIRSF" id="PIRSF002889">
    <property type="entry name" value="Rod_FlgB"/>
    <property type="match status" value="1"/>
</dbReference>
<sequence>MEGIGLLWGPTDRDLATALNAAALRQQVIAHNLANAETPHYRRFDVVYEEALSRQQQAAARQKVALRRTHPAHLARPTSQPVQPMVVRDNSSVMRNDQNNVDVDREMAALAKNTLYYQTLTRVVGARMLALRTAISEGRR</sequence>
<keyword evidence="4 6" id="KW-0975">Bacterial flagellum</keyword>
<evidence type="ECO:0000256" key="3">
    <source>
        <dbReference type="ARBA" id="ARBA00014376"/>
    </source>
</evidence>
<comment type="subunit">
    <text evidence="6">The basal body constitutes a major portion of the flagellar organelle and consists of a number of rings mounted on a central rod.</text>
</comment>
<dbReference type="Pfam" id="PF00460">
    <property type="entry name" value="Flg_bb_rod"/>
    <property type="match status" value="1"/>
</dbReference>
<organism evidence="8 9">
    <name type="scientific">Geochorda subterranea</name>
    <dbReference type="NCBI Taxonomy" id="3109564"/>
    <lineage>
        <taxon>Bacteria</taxon>
        <taxon>Bacillati</taxon>
        <taxon>Bacillota</taxon>
        <taxon>Limnochordia</taxon>
        <taxon>Limnochordales</taxon>
        <taxon>Geochordaceae</taxon>
        <taxon>Geochorda</taxon>
    </lineage>
</organism>
<evidence type="ECO:0000256" key="2">
    <source>
        <dbReference type="ARBA" id="ARBA00009677"/>
    </source>
</evidence>
<evidence type="ECO:0000259" key="7">
    <source>
        <dbReference type="Pfam" id="PF00460"/>
    </source>
</evidence>
<dbReference type="PANTHER" id="PTHR30435:SF12">
    <property type="entry name" value="FLAGELLAR BASAL BODY ROD PROTEIN FLGB"/>
    <property type="match status" value="1"/>
</dbReference>
<feature type="domain" description="Flagellar basal body rod protein N-terminal" evidence="7">
    <location>
        <begin position="16"/>
        <end position="41"/>
    </location>
</feature>
<keyword evidence="8" id="KW-0969">Cilium</keyword>
<keyword evidence="9" id="KW-1185">Reference proteome</keyword>
<dbReference type="Proteomes" id="UP001333102">
    <property type="component" value="Chromosome"/>
</dbReference>
<dbReference type="InterPro" id="IPR001444">
    <property type="entry name" value="Flag_bb_rod_N"/>
</dbReference>
<keyword evidence="8" id="KW-0966">Cell projection</keyword>
<dbReference type="InterPro" id="IPR006300">
    <property type="entry name" value="FlgB"/>
</dbReference>
<comment type="subcellular location">
    <subcellularLocation>
        <location evidence="1 6">Bacterial flagellum basal body</location>
    </subcellularLocation>
</comment>
<keyword evidence="8" id="KW-0282">Flagellum</keyword>
<evidence type="ECO:0000313" key="8">
    <source>
        <dbReference type="EMBL" id="WRP13343.1"/>
    </source>
</evidence>
<comment type="function">
    <text evidence="5 6">Structural component of flagellum, the bacterial motility apparatus. Part of the rod structure of flagellar basal body.</text>
</comment>
<accession>A0ABZ1BKM9</accession>
<evidence type="ECO:0000256" key="1">
    <source>
        <dbReference type="ARBA" id="ARBA00004117"/>
    </source>
</evidence>
<evidence type="ECO:0000256" key="4">
    <source>
        <dbReference type="ARBA" id="ARBA00023143"/>
    </source>
</evidence>
<evidence type="ECO:0000256" key="6">
    <source>
        <dbReference type="PIRNR" id="PIRNR002889"/>
    </source>
</evidence>
<evidence type="ECO:0000313" key="9">
    <source>
        <dbReference type="Proteomes" id="UP001333102"/>
    </source>
</evidence>
<protein>
    <recommendedName>
        <fullName evidence="3 6">Flagellar basal body rod protein FlgB</fullName>
    </recommendedName>
</protein>
<comment type="similarity">
    <text evidence="2 6">Belongs to the flagella basal body rod proteins family.</text>
</comment>